<dbReference type="GO" id="GO:0015937">
    <property type="term" value="P:coenzyme A biosynthetic process"/>
    <property type="evidence" value="ECO:0007669"/>
    <property type="project" value="UniProtKB-UniRule"/>
</dbReference>
<dbReference type="EC" id="2.7.1.24" evidence="3 4"/>
<accession>A0A080N2T6</accession>
<dbReference type="PROSITE" id="PS51219">
    <property type="entry name" value="DPCK"/>
    <property type="match status" value="1"/>
</dbReference>
<dbReference type="InterPro" id="IPR027417">
    <property type="entry name" value="P-loop_NTPase"/>
</dbReference>
<comment type="function">
    <text evidence="3">Catalyzes the phosphorylation of the 3'-hydroxyl group of dephosphocoenzyme A to form coenzyme A.</text>
</comment>
<comment type="subcellular location">
    <subcellularLocation>
        <location evidence="3">Cytoplasm</location>
    </subcellularLocation>
</comment>
<reference evidence="5 6" key="1">
    <citation type="journal article" date="2014" name="Appl. Environ. Microbiol.">
        <title>Genomic encyclopedia of type strains of the genus Bifidobacterium.</title>
        <authorList>
            <person name="Milani C."/>
            <person name="Lugli G.A."/>
            <person name="Duranti S."/>
            <person name="Turroni F."/>
            <person name="Bottacini F."/>
            <person name="Mangifesta M."/>
            <person name="Sanchez B."/>
            <person name="Viappiani A."/>
            <person name="Mancabelli L."/>
            <person name="Taminiau B."/>
            <person name="Delcenserie V."/>
            <person name="Barrangou R."/>
            <person name="Margolles A."/>
            <person name="van Sinderen D."/>
            <person name="Ventura M."/>
        </authorList>
    </citation>
    <scope>NUCLEOTIDE SEQUENCE [LARGE SCALE GENOMIC DNA]</scope>
    <source>
        <strain evidence="5 6">DSM 19703</strain>
    </source>
</reference>
<evidence type="ECO:0000313" key="5">
    <source>
        <dbReference type="EMBL" id="KFF31196.1"/>
    </source>
</evidence>
<keyword evidence="3" id="KW-0963">Cytoplasm</keyword>
<evidence type="ECO:0000256" key="1">
    <source>
        <dbReference type="ARBA" id="ARBA00022741"/>
    </source>
</evidence>
<dbReference type="UniPathway" id="UPA00241">
    <property type="reaction ID" value="UER00356"/>
</dbReference>
<gene>
    <name evidence="3" type="primary">coaE</name>
    <name evidence="5" type="ORF">BBOMB_0533</name>
</gene>
<dbReference type="STRING" id="1341695.BBOMB_0533"/>
<dbReference type="InterPro" id="IPR001977">
    <property type="entry name" value="Depp_CoAkinase"/>
</dbReference>
<keyword evidence="1 3" id="KW-0547">Nucleotide-binding</keyword>
<keyword evidence="3 5" id="KW-0808">Transferase</keyword>
<dbReference type="PANTHER" id="PTHR10695:SF46">
    <property type="entry name" value="BIFUNCTIONAL COENZYME A SYNTHASE-RELATED"/>
    <property type="match status" value="1"/>
</dbReference>
<dbReference type="CDD" id="cd02022">
    <property type="entry name" value="DPCK"/>
    <property type="match status" value="1"/>
</dbReference>
<evidence type="ECO:0000256" key="2">
    <source>
        <dbReference type="ARBA" id="ARBA00022840"/>
    </source>
</evidence>
<evidence type="ECO:0000256" key="4">
    <source>
        <dbReference type="NCBIfam" id="TIGR00152"/>
    </source>
</evidence>
<dbReference type="PANTHER" id="PTHR10695">
    <property type="entry name" value="DEPHOSPHO-COA KINASE-RELATED"/>
    <property type="match status" value="1"/>
</dbReference>
<comment type="catalytic activity">
    <reaction evidence="3">
        <text>3'-dephospho-CoA + ATP = ADP + CoA + H(+)</text>
        <dbReference type="Rhea" id="RHEA:18245"/>
        <dbReference type="ChEBI" id="CHEBI:15378"/>
        <dbReference type="ChEBI" id="CHEBI:30616"/>
        <dbReference type="ChEBI" id="CHEBI:57287"/>
        <dbReference type="ChEBI" id="CHEBI:57328"/>
        <dbReference type="ChEBI" id="CHEBI:456216"/>
        <dbReference type="EC" id="2.7.1.24"/>
    </reaction>
</comment>
<organism evidence="5 6">
    <name type="scientific">Bifidobacterium bombi DSM 19703</name>
    <dbReference type="NCBI Taxonomy" id="1341695"/>
    <lineage>
        <taxon>Bacteria</taxon>
        <taxon>Bacillati</taxon>
        <taxon>Actinomycetota</taxon>
        <taxon>Actinomycetes</taxon>
        <taxon>Bifidobacteriales</taxon>
        <taxon>Bifidobacteriaceae</taxon>
        <taxon>Bifidobacterium</taxon>
    </lineage>
</organism>
<keyword evidence="6" id="KW-1185">Reference proteome</keyword>
<dbReference type="GO" id="GO:0005524">
    <property type="term" value="F:ATP binding"/>
    <property type="evidence" value="ECO:0007669"/>
    <property type="project" value="UniProtKB-UniRule"/>
</dbReference>
<comment type="pathway">
    <text evidence="3">Cofactor biosynthesis; coenzyme A biosynthesis; CoA from (R)-pantothenate: step 5/5.</text>
</comment>
<dbReference type="HAMAP" id="MF_00376">
    <property type="entry name" value="Dephospho_CoA_kinase"/>
    <property type="match status" value="1"/>
</dbReference>
<name>A0A080N2T6_9BIFI</name>
<dbReference type="Pfam" id="PF01121">
    <property type="entry name" value="CoaE"/>
    <property type="match status" value="1"/>
</dbReference>
<dbReference type="AlphaFoldDB" id="A0A080N2T6"/>
<sequence>MRLALTGGIAAGKSTVAAHLGERGVLVIDYDSLARQVVRPGTVALERITDEFGPDVLTPDGSLDRSALSELVFGHRAARDAKRRLDGIEHPFIFDLAQRYEKDWLSQHRGNGYVILHDVPLLAEVLDDIPFTFDHVITVEAPEELRVRRMVESRGMSPDQAWARIRHQSSQAERERIADAVVDGSKPLEQMFECVDMLVEQWVANRDDTR</sequence>
<dbReference type="RefSeq" id="WP_044086700.1">
    <property type="nucleotide sequence ID" value="NZ_ATLK01000001.1"/>
</dbReference>
<keyword evidence="2 3" id="KW-0067">ATP-binding</keyword>
<dbReference type="SUPFAM" id="SSF52540">
    <property type="entry name" value="P-loop containing nucleoside triphosphate hydrolases"/>
    <property type="match status" value="1"/>
</dbReference>
<dbReference type="Proteomes" id="UP000028730">
    <property type="component" value="Unassembled WGS sequence"/>
</dbReference>
<proteinExistence type="inferred from homology"/>
<evidence type="ECO:0000313" key="6">
    <source>
        <dbReference type="Proteomes" id="UP000028730"/>
    </source>
</evidence>
<feature type="binding site" evidence="3">
    <location>
        <begin position="10"/>
        <end position="15"/>
    </location>
    <ligand>
        <name>ATP</name>
        <dbReference type="ChEBI" id="CHEBI:30616"/>
    </ligand>
</feature>
<keyword evidence="3" id="KW-0173">Coenzyme A biosynthesis</keyword>
<dbReference type="EMBL" id="ATLK01000001">
    <property type="protein sequence ID" value="KFF31196.1"/>
    <property type="molecule type" value="Genomic_DNA"/>
</dbReference>
<comment type="caution">
    <text evidence="5">The sequence shown here is derived from an EMBL/GenBank/DDBJ whole genome shotgun (WGS) entry which is preliminary data.</text>
</comment>
<dbReference type="Gene3D" id="3.40.50.300">
    <property type="entry name" value="P-loop containing nucleotide triphosphate hydrolases"/>
    <property type="match status" value="1"/>
</dbReference>
<protein>
    <recommendedName>
        <fullName evidence="3 4">Dephospho-CoA kinase</fullName>
        <ecNumber evidence="3 4">2.7.1.24</ecNumber>
    </recommendedName>
    <alternativeName>
        <fullName evidence="3">Dephosphocoenzyme A kinase</fullName>
    </alternativeName>
</protein>
<dbReference type="GO" id="GO:0004140">
    <property type="term" value="F:dephospho-CoA kinase activity"/>
    <property type="evidence" value="ECO:0007669"/>
    <property type="project" value="UniProtKB-UniRule"/>
</dbReference>
<dbReference type="OrthoDB" id="9812943at2"/>
<dbReference type="eggNOG" id="COG0237">
    <property type="taxonomic scope" value="Bacteria"/>
</dbReference>
<evidence type="ECO:0000256" key="3">
    <source>
        <dbReference type="HAMAP-Rule" id="MF_00376"/>
    </source>
</evidence>
<keyword evidence="3 5" id="KW-0418">Kinase</keyword>
<comment type="similarity">
    <text evidence="3">Belongs to the CoaE family.</text>
</comment>
<dbReference type="NCBIfam" id="TIGR00152">
    <property type="entry name" value="dephospho-CoA kinase"/>
    <property type="match status" value="1"/>
</dbReference>
<dbReference type="GO" id="GO:0005737">
    <property type="term" value="C:cytoplasm"/>
    <property type="evidence" value="ECO:0007669"/>
    <property type="project" value="UniProtKB-SubCell"/>
</dbReference>